<keyword evidence="8" id="KW-1185">Reference proteome</keyword>
<feature type="transmembrane region" description="Helical" evidence="6">
    <location>
        <begin position="245"/>
        <end position="268"/>
    </location>
</feature>
<feature type="transmembrane region" description="Helical" evidence="6">
    <location>
        <begin position="280"/>
        <end position="302"/>
    </location>
</feature>
<evidence type="ECO:0000256" key="3">
    <source>
        <dbReference type="ARBA" id="ARBA00022989"/>
    </source>
</evidence>
<comment type="caution">
    <text evidence="7">The sequence shown here is derived from an EMBL/GenBank/DDBJ whole genome shotgun (WGS) entry which is preliminary data.</text>
</comment>
<gene>
    <name evidence="7" type="ORF">PPROV_000194400</name>
</gene>
<dbReference type="InterPro" id="IPR007271">
    <property type="entry name" value="Nuc_sug_transpt"/>
</dbReference>
<evidence type="ECO:0000256" key="5">
    <source>
        <dbReference type="SAM" id="MobiDB-lite"/>
    </source>
</evidence>
<dbReference type="GO" id="GO:0015165">
    <property type="term" value="F:pyrimidine nucleotide-sugar transmembrane transporter activity"/>
    <property type="evidence" value="ECO:0007669"/>
    <property type="project" value="InterPro"/>
</dbReference>
<dbReference type="Pfam" id="PF04142">
    <property type="entry name" value="Nuc_sug_transp"/>
    <property type="match status" value="1"/>
</dbReference>
<dbReference type="AlphaFoldDB" id="A0A830HCV6"/>
<feature type="region of interest" description="Disordered" evidence="5">
    <location>
        <begin position="26"/>
        <end position="87"/>
    </location>
</feature>
<feature type="transmembrane region" description="Helical" evidence="6">
    <location>
        <begin position="208"/>
        <end position="233"/>
    </location>
</feature>
<feature type="transmembrane region" description="Helical" evidence="6">
    <location>
        <begin position="314"/>
        <end position="331"/>
    </location>
</feature>
<keyword evidence="2 6" id="KW-0812">Transmembrane</keyword>
<protein>
    <recommendedName>
        <fullName evidence="9">CMP-sialic acid transporter</fullName>
    </recommendedName>
</protein>
<evidence type="ECO:0000256" key="2">
    <source>
        <dbReference type="ARBA" id="ARBA00022692"/>
    </source>
</evidence>
<keyword evidence="4 6" id="KW-0472">Membrane</keyword>
<evidence type="ECO:0000256" key="6">
    <source>
        <dbReference type="SAM" id="Phobius"/>
    </source>
</evidence>
<evidence type="ECO:0008006" key="9">
    <source>
        <dbReference type="Google" id="ProtNLM"/>
    </source>
</evidence>
<feature type="region of interest" description="Disordered" evidence="5">
    <location>
        <begin position="448"/>
        <end position="467"/>
    </location>
</feature>
<feature type="transmembrane region" description="Helical" evidence="6">
    <location>
        <begin position="351"/>
        <end position="371"/>
    </location>
</feature>
<evidence type="ECO:0000256" key="1">
    <source>
        <dbReference type="ARBA" id="ARBA00004141"/>
    </source>
</evidence>
<evidence type="ECO:0000313" key="8">
    <source>
        <dbReference type="Proteomes" id="UP000660262"/>
    </source>
</evidence>
<feature type="transmembrane region" description="Helical" evidence="6">
    <location>
        <begin position="378"/>
        <end position="395"/>
    </location>
</feature>
<dbReference type="NCBIfam" id="TIGR00803">
    <property type="entry name" value="nst"/>
    <property type="match status" value="1"/>
</dbReference>
<organism evidence="7 8">
    <name type="scientific">Pycnococcus provasolii</name>
    <dbReference type="NCBI Taxonomy" id="41880"/>
    <lineage>
        <taxon>Eukaryota</taxon>
        <taxon>Viridiplantae</taxon>
        <taxon>Chlorophyta</taxon>
        <taxon>Pseudoscourfieldiophyceae</taxon>
        <taxon>Pseudoscourfieldiales</taxon>
        <taxon>Pycnococcaceae</taxon>
        <taxon>Pycnococcus</taxon>
    </lineage>
</organism>
<dbReference type="EMBL" id="BNJQ01000005">
    <property type="protein sequence ID" value="GHP03189.1"/>
    <property type="molecule type" value="Genomic_DNA"/>
</dbReference>
<evidence type="ECO:0000313" key="7">
    <source>
        <dbReference type="EMBL" id="GHP03189.1"/>
    </source>
</evidence>
<evidence type="ECO:0000256" key="4">
    <source>
        <dbReference type="ARBA" id="ARBA00023136"/>
    </source>
</evidence>
<name>A0A830HCV6_9CHLO</name>
<reference evidence="7" key="1">
    <citation type="submission" date="2020-10" db="EMBL/GenBank/DDBJ databases">
        <title>Unveiling of a novel bifunctional photoreceptor, Dualchrome1, isolated from a cosmopolitan green alga.</title>
        <authorList>
            <person name="Suzuki S."/>
            <person name="Kawachi M."/>
        </authorList>
    </citation>
    <scope>NUCLEOTIDE SEQUENCE</scope>
    <source>
        <strain evidence="7">NIES 2893</strain>
    </source>
</reference>
<feature type="compositionally biased region" description="Polar residues" evidence="5">
    <location>
        <begin position="73"/>
        <end position="85"/>
    </location>
</feature>
<dbReference type="PANTHER" id="PTHR10231">
    <property type="entry name" value="NUCLEOTIDE-SUGAR TRANSMEMBRANE TRANSPORTER"/>
    <property type="match status" value="1"/>
</dbReference>
<dbReference type="Proteomes" id="UP000660262">
    <property type="component" value="Unassembled WGS sequence"/>
</dbReference>
<keyword evidence="3 6" id="KW-1133">Transmembrane helix</keyword>
<feature type="compositionally biased region" description="Basic and acidic residues" evidence="5">
    <location>
        <begin position="61"/>
        <end position="72"/>
    </location>
</feature>
<comment type="subcellular location">
    <subcellularLocation>
        <location evidence="1">Membrane</location>
        <topology evidence="1">Multi-pass membrane protein</topology>
    </subcellularLocation>
</comment>
<dbReference type="GO" id="GO:0000139">
    <property type="term" value="C:Golgi membrane"/>
    <property type="evidence" value="ECO:0007669"/>
    <property type="project" value="InterPro"/>
</dbReference>
<feature type="compositionally biased region" description="Basic and acidic residues" evidence="5">
    <location>
        <begin position="30"/>
        <end position="43"/>
    </location>
</feature>
<accession>A0A830HCV6</accession>
<proteinExistence type="predicted"/>
<sequence length="467" mass="49939">MASLAPAPAHNTYSIGILQGGGMDAVDLAGPDRDPRSSGDFEYHQGNNVSGPGSGASERSSGADHDHARSDSLKGNPNHLNSLNNAGLAKPPAKISAQERAVRIALVGGDCFLIGLQPILTHMSKNKSGKFSYSPVSVNFLVEVVKVLFSVGLLCCIGGGKGDAALRKDKQALLSVRGFLAAAHKNRLLMVPALLYSANNYLKFAMQLYFAPATVKMLSNLKVVSIALLLKLIMKRTFSILQWEALFLLLLGITINQLSCTASSPAIAQLEAESAKNPVAWVYTLASCTIPAAASVFNEYALKKNFQTSVHLQNFFMYFYGLLFNLAGLLATNLTTTNPAPIFSGYSRVTLILVVNNAMQGILSSLFFKFADTILKKYSSTVATILTALMSAALFGHSLSMHFAIGVSMVFVSMHQFFTTGKTIATEDKAAASRGTFSHSPSMDHLQLHNSGATSARHRTSGAILPR</sequence>
<dbReference type="OrthoDB" id="419167at2759"/>